<dbReference type="InterPro" id="IPR052716">
    <property type="entry name" value="MOSC_domain"/>
</dbReference>
<accession>A0ABW9UAG9</accession>
<dbReference type="InterPro" id="IPR005302">
    <property type="entry name" value="MoCF_Sase_C"/>
</dbReference>
<proteinExistence type="predicted"/>
<dbReference type="PROSITE" id="PS51340">
    <property type="entry name" value="MOSC"/>
    <property type="match status" value="1"/>
</dbReference>
<dbReference type="PANTHER" id="PTHR36930:SF1">
    <property type="entry name" value="MOSC DOMAIN-CONTAINING PROTEIN"/>
    <property type="match status" value="1"/>
</dbReference>
<dbReference type="PANTHER" id="PTHR36930">
    <property type="entry name" value="METAL-SULFUR CLUSTER BIOSYNTHESIS PROTEINS YUAD-RELATED"/>
    <property type="match status" value="1"/>
</dbReference>
<protein>
    <submittedName>
        <fullName evidence="2">MOSC domain-containing protein</fullName>
    </submittedName>
</protein>
<dbReference type="EMBL" id="WSEM01000016">
    <property type="protein sequence ID" value="MVQ36391.1"/>
    <property type="molecule type" value="Genomic_DNA"/>
</dbReference>
<evidence type="ECO:0000313" key="2">
    <source>
        <dbReference type="EMBL" id="MVQ36391.1"/>
    </source>
</evidence>
<evidence type="ECO:0000313" key="3">
    <source>
        <dbReference type="Proteomes" id="UP000467637"/>
    </source>
</evidence>
<reference evidence="2 3" key="1">
    <citation type="submission" date="2019-12" db="EMBL/GenBank/DDBJ databases">
        <authorList>
            <person name="Huq M.A."/>
        </authorList>
    </citation>
    <scope>NUCLEOTIDE SEQUENCE [LARGE SCALE GENOMIC DNA]</scope>
    <source>
        <strain evidence="2 3">MAH-34</strain>
    </source>
</reference>
<organism evidence="2 3">
    <name type="scientific">Paenibacillus anseongense</name>
    <dbReference type="NCBI Taxonomy" id="2682845"/>
    <lineage>
        <taxon>Bacteria</taxon>
        <taxon>Bacillati</taxon>
        <taxon>Bacillota</taxon>
        <taxon>Bacilli</taxon>
        <taxon>Bacillales</taxon>
        <taxon>Paenibacillaceae</taxon>
        <taxon>Paenibacillus</taxon>
    </lineage>
</organism>
<feature type="domain" description="MOSC" evidence="1">
    <location>
        <begin position="117"/>
        <end position="259"/>
    </location>
</feature>
<keyword evidence="3" id="KW-1185">Reference proteome</keyword>
<sequence length="260" mass="29835">MLQKRLNKGIYYKIAIIKLWRRKLLLVGEISEITRYPVKSFAGESLESCSVDTYGLFGDRFCAFLDESKEGWNRFITARDIPKMLGYSARLINNEISVKSPNGEIFSWNEDLLKEIQRYTNREISKGDYRAPNPQDPKLMSVDTANILIVTDASLRRLESIWGKPLDKRRFRANIILSLDENTMDETAWIGKQLSIGDVKLKVESNCERCSIITLDPDTLERDVTLLKKVNEQMNLCFGLYASVINLGQIHVGQKVYLSD</sequence>
<dbReference type="InterPro" id="IPR005303">
    <property type="entry name" value="MOCOS_middle"/>
</dbReference>
<name>A0ABW9UAG9_9BACL</name>
<dbReference type="Proteomes" id="UP000467637">
    <property type="component" value="Unassembled WGS sequence"/>
</dbReference>
<evidence type="ECO:0000259" key="1">
    <source>
        <dbReference type="PROSITE" id="PS51340"/>
    </source>
</evidence>
<dbReference type="SUPFAM" id="SSF50800">
    <property type="entry name" value="PK beta-barrel domain-like"/>
    <property type="match status" value="1"/>
</dbReference>
<dbReference type="Gene3D" id="2.40.33.20">
    <property type="entry name" value="PK beta-barrel domain-like"/>
    <property type="match status" value="1"/>
</dbReference>
<dbReference type="InterPro" id="IPR011037">
    <property type="entry name" value="Pyrv_Knase-like_insert_dom_sf"/>
</dbReference>
<gene>
    <name evidence="2" type="ORF">GON05_17415</name>
</gene>
<dbReference type="Pfam" id="PF03476">
    <property type="entry name" value="MOSC_N"/>
    <property type="match status" value="1"/>
</dbReference>
<comment type="caution">
    <text evidence="2">The sequence shown here is derived from an EMBL/GenBank/DDBJ whole genome shotgun (WGS) entry which is preliminary data.</text>
</comment>
<dbReference type="Pfam" id="PF03473">
    <property type="entry name" value="MOSC"/>
    <property type="match status" value="1"/>
</dbReference>